<keyword evidence="3" id="KW-1185">Reference proteome</keyword>
<feature type="compositionally biased region" description="Polar residues" evidence="1">
    <location>
        <begin position="120"/>
        <end position="131"/>
    </location>
</feature>
<gene>
    <name evidence="2" type="ORF">AAFF_G00000350</name>
</gene>
<evidence type="ECO:0000313" key="3">
    <source>
        <dbReference type="Proteomes" id="UP001221898"/>
    </source>
</evidence>
<evidence type="ECO:0000313" key="2">
    <source>
        <dbReference type="EMBL" id="KAJ8418536.1"/>
    </source>
</evidence>
<feature type="region of interest" description="Disordered" evidence="1">
    <location>
        <begin position="1"/>
        <end position="41"/>
    </location>
</feature>
<organism evidence="2 3">
    <name type="scientific">Aldrovandia affinis</name>
    <dbReference type="NCBI Taxonomy" id="143900"/>
    <lineage>
        <taxon>Eukaryota</taxon>
        <taxon>Metazoa</taxon>
        <taxon>Chordata</taxon>
        <taxon>Craniata</taxon>
        <taxon>Vertebrata</taxon>
        <taxon>Euteleostomi</taxon>
        <taxon>Actinopterygii</taxon>
        <taxon>Neopterygii</taxon>
        <taxon>Teleostei</taxon>
        <taxon>Notacanthiformes</taxon>
        <taxon>Halosauridae</taxon>
        <taxon>Aldrovandia</taxon>
    </lineage>
</organism>
<dbReference type="EMBL" id="JAINUG010000001">
    <property type="protein sequence ID" value="KAJ8418536.1"/>
    <property type="molecule type" value="Genomic_DNA"/>
</dbReference>
<comment type="caution">
    <text evidence="2">The sequence shown here is derived from an EMBL/GenBank/DDBJ whole genome shotgun (WGS) entry which is preliminary data.</text>
</comment>
<feature type="region of interest" description="Disordered" evidence="1">
    <location>
        <begin position="78"/>
        <end position="131"/>
    </location>
</feature>
<proteinExistence type="predicted"/>
<dbReference type="Proteomes" id="UP001221898">
    <property type="component" value="Unassembled WGS sequence"/>
</dbReference>
<evidence type="ECO:0000256" key="1">
    <source>
        <dbReference type="SAM" id="MobiDB-lite"/>
    </source>
</evidence>
<reference evidence="2" key="1">
    <citation type="journal article" date="2023" name="Science">
        <title>Genome structures resolve the early diversification of teleost fishes.</title>
        <authorList>
            <person name="Parey E."/>
            <person name="Louis A."/>
            <person name="Montfort J."/>
            <person name="Bouchez O."/>
            <person name="Roques C."/>
            <person name="Iampietro C."/>
            <person name="Lluch J."/>
            <person name="Castinel A."/>
            <person name="Donnadieu C."/>
            <person name="Desvignes T."/>
            <person name="Floi Bucao C."/>
            <person name="Jouanno E."/>
            <person name="Wen M."/>
            <person name="Mejri S."/>
            <person name="Dirks R."/>
            <person name="Jansen H."/>
            <person name="Henkel C."/>
            <person name="Chen W.J."/>
            <person name="Zahm M."/>
            <person name="Cabau C."/>
            <person name="Klopp C."/>
            <person name="Thompson A.W."/>
            <person name="Robinson-Rechavi M."/>
            <person name="Braasch I."/>
            <person name="Lecointre G."/>
            <person name="Bobe J."/>
            <person name="Postlethwait J.H."/>
            <person name="Berthelot C."/>
            <person name="Roest Crollius H."/>
            <person name="Guiguen Y."/>
        </authorList>
    </citation>
    <scope>NUCLEOTIDE SEQUENCE</scope>
    <source>
        <strain evidence="2">NC1722</strain>
    </source>
</reference>
<dbReference type="AlphaFoldDB" id="A0AAD7TE38"/>
<feature type="compositionally biased region" description="Basic and acidic residues" evidence="1">
    <location>
        <begin position="85"/>
        <end position="97"/>
    </location>
</feature>
<protein>
    <submittedName>
        <fullName evidence="2">Uncharacterized protein</fullName>
    </submittedName>
</protein>
<sequence>MRFLPPIPGGTEANDGIKKGPLQIGANRQSKQAVVSEEQTARHYRARRLPLNGVVIRESSSRQGPWLRQDILLCLARRQPGASPSDRKDAATRKDQRAPQACFLRDGSLDDNPAIKVSEASKQQTPWSRLT</sequence>
<name>A0AAD7TE38_9TELE</name>
<accession>A0AAD7TE38</accession>